<dbReference type="InterPro" id="IPR015421">
    <property type="entry name" value="PyrdxlP-dep_Trfase_major"/>
</dbReference>
<evidence type="ECO:0000256" key="2">
    <source>
        <dbReference type="ARBA" id="ARBA00007441"/>
    </source>
</evidence>
<dbReference type="KEGG" id="mhi:Mhar_2101"/>
<dbReference type="AlphaFoldDB" id="G7WPU4"/>
<dbReference type="Pfam" id="PF00155">
    <property type="entry name" value="Aminotran_1_2"/>
    <property type="match status" value="1"/>
</dbReference>
<dbReference type="CDD" id="cd00609">
    <property type="entry name" value="AAT_like"/>
    <property type="match status" value="1"/>
</dbReference>
<gene>
    <name evidence="9" type="ordered locus">Mhar_2101</name>
</gene>
<evidence type="ECO:0000259" key="8">
    <source>
        <dbReference type="Pfam" id="PF00155"/>
    </source>
</evidence>
<evidence type="ECO:0000313" key="10">
    <source>
        <dbReference type="Proteomes" id="UP000005877"/>
    </source>
</evidence>
<dbReference type="EC" id="2.6.1.-" evidence="7"/>
<dbReference type="STRING" id="1110509.Mhar_2101"/>
<name>G7WPU4_METH6</name>
<evidence type="ECO:0000256" key="6">
    <source>
        <dbReference type="ARBA" id="ARBA00022898"/>
    </source>
</evidence>
<dbReference type="SUPFAM" id="SSF53383">
    <property type="entry name" value="PLP-dependent transferases"/>
    <property type="match status" value="1"/>
</dbReference>
<organism evidence="9 10">
    <name type="scientific">Methanothrix harundinacea (strain 6Ac)</name>
    <name type="common">Methanosaeta harundinacea</name>
    <dbReference type="NCBI Taxonomy" id="1110509"/>
    <lineage>
        <taxon>Archaea</taxon>
        <taxon>Methanobacteriati</taxon>
        <taxon>Methanobacteriota</taxon>
        <taxon>Stenosarchaea group</taxon>
        <taxon>Methanomicrobia</taxon>
        <taxon>Methanotrichales</taxon>
        <taxon>Methanotrichaceae</taxon>
        <taxon>Methanothrix</taxon>
    </lineage>
</organism>
<comment type="subunit">
    <text evidence="3">Homodimer.</text>
</comment>
<dbReference type="GO" id="GO:0030170">
    <property type="term" value="F:pyridoxal phosphate binding"/>
    <property type="evidence" value="ECO:0007669"/>
    <property type="project" value="InterPro"/>
</dbReference>
<keyword evidence="5 7" id="KW-0808">Transferase</keyword>
<dbReference type="InterPro" id="IPR004838">
    <property type="entry name" value="NHTrfase_class1_PyrdxlP-BS"/>
</dbReference>
<dbReference type="RefSeq" id="WP_014587632.1">
    <property type="nucleotide sequence ID" value="NC_017527.1"/>
</dbReference>
<dbReference type="EMBL" id="CP003117">
    <property type="protein sequence ID" value="AET65456.1"/>
    <property type="molecule type" value="Genomic_DNA"/>
</dbReference>
<accession>G7WPU4</accession>
<evidence type="ECO:0000256" key="3">
    <source>
        <dbReference type="ARBA" id="ARBA00011738"/>
    </source>
</evidence>
<reference evidence="9 10" key="1">
    <citation type="journal article" date="2012" name="PLoS ONE">
        <title>The genome characteristics and predicted function of methyl-group oxidation pathway in the obligate aceticlastic methanogens, Methanosaeta spp.</title>
        <authorList>
            <person name="Zhu J."/>
            <person name="Zheng H."/>
            <person name="Ai G."/>
            <person name="Zhang G."/>
            <person name="Liu D."/>
            <person name="Liu X."/>
            <person name="Dong X."/>
        </authorList>
    </citation>
    <scope>NUCLEOTIDE SEQUENCE [LARGE SCALE GENOMIC DNA]</scope>
    <source>
        <strain evidence="9 10">6Ac</strain>
    </source>
</reference>
<dbReference type="Gene3D" id="3.40.640.10">
    <property type="entry name" value="Type I PLP-dependent aspartate aminotransferase-like (Major domain)"/>
    <property type="match status" value="1"/>
</dbReference>
<feature type="domain" description="Aminotransferase class I/classII large" evidence="8">
    <location>
        <begin position="30"/>
        <end position="372"/>
    </location>
</feature>
<protein>
    <recommendedName>
        <fullName evidence="7">Aminotransferase</fullName>
        <ecNumber evidence="7">2.6.1.-</ecNumber>
    </recommendedName>
</protein>
<keyword evidence="6" id="KW-0663">Pyridoxal phosphate</keyword>
<dbReference type="GO" id="GO:0006520">
    <property type="term" value="P:amino acid metabolic process"/>
    <property type="evidence" value="ECO:0007669"/>
    <property type="project" value="InterPro"/>
</dbReference>
<dbReference type="PATRIC" id="fig|1110509.7.peg.2332"/>
<evidence type="ECO:0000256" key="7">
    <source>
        <dbReference type="RuleBase" id="RU000481"/>
    </source>
</evidence>
<evidence type="ECO:0000256" key="1">
    <source>
        <dbReference type="ARBA" id="ARBA00001933"/>
    </source>
</evidence>
<dbReference type="InterPro" id="IPR004839">
    <property type="entry name" value="Aminotransferase_I/II_large"/>
</dbReference>
<sequence length="379" mass="41627">MISRRAEEMTPFLVMDVLERARAMERQGIDVVHLEVGEPDFDIPAPVREAVAAALAEGHTHYTHSCGDPELREAISDHYAERYSVTVDPDRIVVCSGTSPAMMLVFSALLEAGDEAIISDPGYACYPNFIRFSGGVPVPVPAAEADGFQLNPGAVASRITDKTKAIVINSPSNPTGTLLSARRMEAISDLGVRVISDEIYHGLVYAGRERSILEFAEDAIVLNGFSKLYAMTGLRLGYLIAPPELIRPIQKMQQNLFICANSAVQRAGIAALREASDDVERMRRTYDERRRFMVKRLRKLGFGVAVEPTGAFYVFADARHLSSNSYNLAFDILERARVGVAPGIDFGAEGEGYLRFSYASSIERIAEGLDRIEGYLEAL</sequence>
<keyword evidence="10" id="KW-1185">Reference proteome</keyword>
<dbReference type="OrthoDB" id="372018at2157"/>
<evidence type="ECO:0000313" key="9">
    <source>
        <dbReference type="EMBL" id="AET65456.1"/>
    </source>
</evidence>
<dbReference type="InterPro" id="IPR050596">
    <property type="entry name" value="AspAT/PAT-like"/>
</dbReference>
<dbReference type="HOGENOM" id="CLU_017584_4_3_2"/>
<proteinExistence type="inferred from homology"/>
<dbReference type="PANTHER" id="PTHR46383:SF2">
    <property type="entry name" value="AMINOTRANSFERASE"/>
    <property type="match status" value="1"/>
</dbReference>
<dbReference type="PANTHER" id="PTHR46383">
    <property type="entry name" value="ASPARTATE AMINOTRANSFERASE"/>
    <property type="match status" value="1"/>
</dbReference>
<evidence type="ECO:0000256" key="4">
    <source>
        <dbReference type="ARBA" id="ARBA00022576"/>
    </source>
</evidence>
<keyword evidence="4 7" id="KW-0032">Aminotransferase</keyword>
<comment type="cofactor">
    <cofactor evidence="1 7">
        <name>pyridoxal 5'-phosphate</name>
        <dbReference type="ChEBI" id="CHEBI:597326"/>
    </cofactor>
</comment>
<dbReference type="GO" id="GO:0008483">
    <property type="term" value="F:transaminase activity"/>
    <property type="evidence" value="ECO:0007669"/>
    <property type="project" value="UniProtKB-KW"/>
</dbReference>
<dbReference type="PROSITE" id="PS00105">
    <property type="entry name" value="AA_TRANSFER_CLASS_1"/>
    <property type="match status" value="1"/>
</dbReference>
<dbReference type="InterPro" id="IPR015424">
    <property type="entry name" value="PyrdxlP-dep_Trfase"/>
</dbReference>
<comment type="similarity">
    <text evidence="2 7">Belongs to the class-I pyridoxal-phosphate-dependent aminotransferase family.</text>
</comment>
<evidence type="ECO:0000256" key="5">
    <source>
        <dbReference type="ARBA" id="ARBA00022679"/>
    </source>
</evidence>
<dbReference type="Proteomes" id="UP000005877">
    <property type="component" value="Chromosome"/>
</dbReference>
<dbReference type="GeneID" id="12511275"/>